<proteinExistence type="inferred from homology"/>
<evidence type="ECO:0000256" key="12">
    <source>
        <dbReference type="ARBA" id="ARBA00022993"/>
    </source>
</evidence>
<evidence type="ECO:0000313" key="18">
    <source>
        <dbReference type="Proteomes" id="UP000249493"/>
    </source>
</evidence>
<dbReference type="PIRSF" id="PIRSF000545">
    <property type="entry name" value="Pantothenate_kin"/>
    <property type="match status" value="1"/>
</dbReference>
<protein>
    <recommendedName>
        <fullName evidence="6 14">Pantothenate kinase</fullName>
        <ecNumber evidence="5 14">2.7.1.33</ecNumber>
    </recommendedName>
    <alternativeName>
        <fullName evidence="13 14">Pantothenic acid kinase</fullName>
    </alternativeName>
</protein>
<evidence type="ECO:0000256" key="7">
    <source>
        <dbReference type="ARBA" id="ARBA00022490"/>
    </source>
</evidence>
<dbReference type="InterPro" id="IPR006083">
    <property type="entry name" value="PRK/URK"/>
</dbReference>
<dbReference type="UniPathway" id="UPA00241">
    <property type="reaction ID" value="UER00352"/>
</dbReference>
<dbReference type="AlphaFoldDB" id="A0A327N7F0"/>
<dbReference type="EMBL" id="QLIN01000004">
    <property type="protein sequence ID" value="RAI70259.1"/>
    <property type="molecule type" value="Genomic_DNA"/>
</dbReference>
<keyword evidence="10 14" id="KW-0418">Kinase</keyword>
<dbReference type="Pfam" id="PF00485">
    <property type="entry name" value="PRK"/>
    <property type="match status" value="1"/>
</dbReference>
<dbReference type="GO" id="GO:0005524">
    <property type="term" value="F:ATP binding"/>
    <property type="evidence" value="ECO:0007669"/>
    <property type="project" value="UniProtKB-UniRule"/>
</dbReference>
<comment type="caution">
    <text evidence="17">The sequence shown here is derived from an EMBL/GenBank/DDBJ whole genome shotgun (WGS) entry which is preliminary data.</text>
</comment>
<dbReference type="InterPro" id="IPR004566">
    <property type="entry name" value="PanK"/>
</dbReference>
<dbReference type="GO" id="GO:0015937">
    <property type="term" value="P:coenzyme A biosynthetic process"/>
    <property type="evidence" value="ECO:0007669"/>
    <property type="project" value="UniProtKB-UniRule"/>
</dbReference>
<evidence type="ECO:0000256" key="2">
    <source>
        <dbReference type="ARBA" id="ARBA00004496"/>
    </source>
</evidence>
<evidence type="ECO:0000256" key="10">
    <source>
        <dbReference type="ARBA" id="ARBA00022777"/>
    </source>
</evidence>
<evidence type="ECO:0000259" key="16">
    <source>
        <dbReference type="Pfam" id="PF00485"/>
    </source>
</evidence>
<evidence type="ECO:0000256" key="1">
    <source>
        <dbReference type="ARBA" id="ARBA00001206"/>
    </source>
</evidence>
<evidence type="ECO:0000256" key="15">
    <source>
        <dbReference type="RuleBase" id="RU003530"/>
    </source>
</evidence>
<keyword evidence="11 14" id="KW-0067">ATP-binding</keyword>
<evidence type="ECO:0000256" key="8">
    <source>
        <dbReference type="ARBA" id="ARBA00022679"/>
    </source>
</evidence>
<organism evidence="17 18">
    <name type="scientific">Pseudomonas fluorescens</name>
    <dbReference type="NCBI Taxonomy" id="294"/>
    <lineage>
        <taxon>Bacteria</taxon>
        <taxon>Pseudomonadati</taxon>
        <taxon>Pseudomonadota</taxon>
        <taxon>Gammaproteobacteria</taxon>
        <taxon>Pseudomonadales</taxon>
        <taxon>Pseudomonadaceae</taxon>
        <taxon>Pseudomonas</taxon>
    </lineage>
</organism>
<evidence type="ECO:0000256" key="9">
    <source>
        <dbReference type="ARBA" id="ARBA00022741"/>
    </source>
</evidence>
<evidence type="ECO:0000256" key="6">
    <source>
        <dbReference type="ARBA" id="ARBA00015080"/>
    </source>
</evidence>
<dbReference type="PANTHER" id="PTHR10285">
    <property type="entry name" value="URIDINE KINASE"/>
    <property type="match status" value="1"/>
</dbReference>
<accession>A0A327N7F0</accession>
<dbReference type="RefSeq" id="WP_111282854.1">
    <property type="nucleotide sequence ID" value="NZ_QLIN01000004.1"/>
</dbReference>
<evidence type="ECO:0000256" key="4">
    <source>
        <dbReference type="ARBA" id="ARBA00006087"/>
    </source>
</evidence>
<reference evidence="17 18" key="1">
    <citation type="submission" date="2018-06" db="EMBL/GenBank/DDBJ databases">
        <authorList>
            <person name="Zhirakovskaya E."/>
        </authorList>
    </citation>
    <scope>NUCLEOTIDE SEQUENCE [LARGE SCALE GENOMIC DNA]</scope>
    <source>
        <strain evidence="17 18">LY3</strain>
    </source>
</reference>
<evidence type="ECO:0000256" key="13">
    <source>
        <dbReference type="ARBA" id="ARBA00032866"/>
    </source>
</evidence>
<dbReference type="GO" id="GO:0004594">
    <property type="term" value="F:pantothenate kinase activity"/>
    <property type="evidence" value="ECO:0007669"/>
    <property type="project" value="UniProtKB-UniRule"/>
</dbReference>
<comment type="subcellular location">
    <subcellularLocation>
        <location evidence="2 14 15">Cytoplasm</location>
    </subcellularLocation>
</comment>
<dbReference type="HAMAP" id="MF_00215">
    <property type="entry name" value="Pantothen_kinase_1"/>
    <property type="match status" value="1"/>
</dbReference>
<dbReference type="EC" id="2.7.1.33" evidence="5 14"/>
<dbReference type="SUPFAM" id="SSF52540">
    <property type="entry name" value="P-loop containing nucleoside triphosphate hydrolases"/>
    <property type="match status" value="1"/>
</dbReference>
<evidence type="ECO:0000313" key="17">
    <source>
        <dbReference type="EMBL" id="RAI70259.1"/>
    </source>
</evidence>
<evidence type="ECO:0000256" key="5">
    <source>
        <dbReference type="ARBA" id="ARBA00012102"/>
    </source>
</evidence>
<keyword evidence="8 14" id="KW-0808">Transferase</keyword>
<comment type="catalytic activity">
    <reaction evidence="1 14 15">
        <text>(R)-pantothenate + ATP = (R)-4'-phosphopantothenate + ADP + H(+)</text>
        <dbReference type="Rhea" id="RHEA:16373"/>
        <dbReference type="ChEBI" id="CHEBI:10986"/>
        <dbReference type="ChEBI" id="CHEBI:15378"/>
        <dbReference type="ChEBI" id="CHEBI:29032"/>
        <dbReference type="ChEBI" id="CHEBI:30616"/>
        <dbReference type="ChEBI" id="CHEBI:456216"/>
        <dbReference type="EC" id="2.7.1.33"/>
    </reaction>
</comment>
<evidence type="ECO:0000256" key="3">
    <source>
        <dbReference type="ARBA" id="ARBA00005225"/>
    </source>
</evidence>
<dbReference type="InterPro" id="IPR027417">
    <property type="entry name" value="P-loop_NTPase"/>
</dbReference>
<dbReference type="GO" id="GO:0005737">
    <property type="term" value="C:cytoplasm"/>
    <property type="evidence" value="ECO:0007669"/>
    <property type="project" value="UniProtKB-SubCell"/>
</dbReference>
<keyword evidence="9 14" id="KW-0547">Nucleotide-binding</keyword>
<gene>
    <name evidence="14" type="primary">coaA</name>
    <name evidence="17" type="ORF">DOZ80_11780</name>
</gene>
<keyword evidence="12 14" id="KW-0173">Coenzyme A biosynthesis</keyword>
<dbReference type="CDD" id="cd02025">
    <property type="entry name" value="PanK"/>
    <property type="match status" value="1"/>
</dbReference>
<comment type="pathway">
    <text evidence="3 14 15">Cofactor biosynthesis; coenzyme A biosynthesis; CoA from (R)-pantothenate: step 1/5.</text>
</comment>
<dbReference type="NCBIfam" id="TIGR00554">
    <property type="entry name" value="panK_bact"/>
    <property type="match status" value="1"/>
</dbReference>
<evidence type="ECO:0000256" key="11">
    <source>
        <dbReference type="ARBA" id="ARBA00022840"/>
    </source>
</evidence>
<keyword evidence="7 14" id="KW-0963">Cytoplasm</keyword>
<name>A0A327N7F0_PSEFL</name>
<comment type="similarity">
    <text evidence="4 14 15">Belongs to the prokaryotic pantothenate kinase family.</text>
</comment>
<sequence length="317" mass="35753">MATKQDARAHWRLNRGYREFGREQWSSFRDDAAMNLSPAEMNALISPTQPMTTEDVIKILLPLCRLLSLHRASARSASQVQAEFLGAPSWKVPYIIGISGSVAVGKSSFARVLSALLSSSPGSPVVQLVTTDSFLYPLATLEKENLLHRKGFPESYDKLLLLDFLLSVRNEAEDVQIPIYSHVRYDILPDEKQLIQSPDIIVLEGLNVLEEDKLQGLSVFDFIDFSIYIDASISAIKRWYLERFVYLKNTAFQSSESYFNKFKHLSDAEAVSMASNTWDRVNLINLLENILPTRDKASVVINKSADHSIDKILLRAI</sequence>
<evidence type="ECO:0000256" key="14">
    <source>
        <dbReference type="HAMAP-Rule" id="MF_00215"/>
    </source>
</evidence>
<dbReference type="Proteomes" id="UP000249493">
    <property type="component" value="Unassembled WGS sequence"/>
</dbReference>
<feature type="binding site" evidence="14">
    <location>
        <begin position="100"/>
        <end position="107"/>
    </location>
    <ligand>
        <name>ATP</name>
        <dbReference type="ChEBI" id="CHEBI:30616"/>
    </ligand>
</feature>
<dbReference type="Gene3D" id="3.40.50.300">
    <property type="entry name" value="P-loop containing nucleotide triphosphate hydrolases"/>
    <property type="match status" value="1"/>
</dbReference>
<feature type="domain" description="Phosphoribulokinase/uridine kinase" evidence="16">
    <location>
        <begin position="95"/>
        <end position="235"/>
    </location>
</feature>